<evidence type="ECO:0000313" key="3">
    <source>
        <dbReference type="Proteomes" id="UP000177811"/>
    </source>
</evidence>
<dbReference type="AlphaFoldDB" id="A0A1G2KWT7"/>
<evidence type="ECO:0000256" key="1">
    <source>
        <dbReference type="SAM" id="Phobius"/>
    </source>
</evidence>
<feature type="transmembrane region" description="Helical" evidence="1">
    <location>
        <begin position="254"/>
        <end position="276"/>
    </location>
</feature>
<feature type="transmembrane region" description="Helical" evidence="1">
    <location>
        <begin position="306"/>
        <end position="324"/>
    </location>
</feature>
<feature type="transmembrane region" description="Helical" evidence="1">
    <location>
        <begin position="75"/>
        <end position="101"/>
    </location>
</feature>
<protein>
    <submittedName>
        <fullName evidence="2">Uncharacterized protein</fullName>
    </submittedName>
</protein>
<sequence length="338" mass="36436">MGKIGSVLGFLVVALLAVVAPVFAAELSPECASQLSGMQKFAGFITFVNTMWVLAIGIGVLSLCVIIFHWCRWLLAIFVLIPLSLYEVLFYAAALGLMWWGNALSPGVAPFVGLTGCALLAGALAFTFTMRNIEPTGWAVCGGLAVAWGVTAVWYGSSLIGFLAVAALMGALGFTVMMLGLGYVIGFQNKDVLGRATSASFVMLALFVAGRVIGASDPVYKIFEPGVLFLGSFVGYLGLLIASSRWYEKRYNYGVFQVVTIVAGCAALFVGSVWQIGELQKIGGTFFILYVLEKIAEIPVRHRINYAYLGVLMAGLMYGFFMYIKANPDIVRPYLFMS</sequence>
<feature type="transmembrane region" description="Helical" evidence="1">
    <location>
        <begin position="107"/>
        <end position="126"/>
    </location>
</feature>
<keyword evidence="1" id="KW-0812">Transmembrane</keyword>
<keyword evidence="1" id="KW-0472">Membrane</keyword>
<name>A0A1G2KWT7_9BACT</name>
<feature type="transmembrane region" description="Helical" evidence="1">
    <location>
        <begin position="138"/>
        <end position="156"/>
    </location>
</feature>
<feature type="transmembrane region" description="Helical" evidence="1">
    <location>
        <begin position="222"/>
        <end position="242"/>
    </location>
</feature>
<dbReference type="EMBL" id="MHQL01000006">
    <property type="protein sequence ID" value="OHA03883.1"/>
    <property type="molecule type" value="Genomic_DNA"/>
</dbReference>
<accession>A0A1G2KWT7</accession>
<comment type="caution">
    <text evidence="2">The sequence shown here is derived from an EMBL/GenBank/DDBJ whole genome shotgun (WGS) entry which is preliminary data.</text>
</comment>
<feature type="transmembrane region" description="Helical" evidence="1">
    <location>
        <begin position="162"/>
        <end position="185"/>
    </location>
</feature>
<organism evidence="2 3">
    <name type="scientific">Candidatus Sungbacteria bacterium RIFCSPHIGHO2_02_FULL_51_29</name>
    <dbReference type="NCBI Taxonomy" id="1802273"/>
    <lineage>
        <taxon>Bacteria</taxon>
        <taxon>Candidatus Sungiibacteriota</taxon>
    </lineage>
</organism>
<feature type="transmembrane region" description="Helical" evidence="1">
    <location>
        <begin position="192"/>
        <end position="210"/>
    </location>
</feature>
<dbReference type="Proteomes" id="UP000177811">
    <property type="component" value="Unassembled WGS sequence"/>
</dbReference>
<feature type="transmembrane region" description="Helical" evidence="1">
    <location>
        <begin position="40"/>
        <end position="68"/>
    </location>
</feature>
<gene>
    <name evidence="2" type="ORF">A3C16_01205</name>
</gene>
<reference evidence="2 3" key="1">
    <citation type="journal article" date="2016" name="Nat. Commun.">
        <title>Thousands of microbial genomes shed light on interconnected biogeochemical processes in an aquifer system.</title>
        <authorList>
            <person name="Anantharaman K."/>
            <person name="Brown C.T."/>
            <person name="Hug L.A."/>
            <person name="Sharon I."/>
            <person name="Castelle C.J."/>
            <person name="Probst A.J."/>
            <person name="Thomas B.C."/>
            <person name="Singh A."/>
            <person name="Wilkins M.J."/>
            <person name="Karaoz U."/>
            <person name="Brodie E.L."/>
            <person name="Williams K.H."/>
            <person name="Hubbard S.S."/>
            <person name="Banfield J.F."/>
        </authorList>
    </citation>
    <scope>NUCLEOTIDE SEQUENCE [LARGE SCALE GENOMIC DNA]</scope>
</reference>
<keyword evidence="1" id="KW-1133">Transmembrane helix</keyword>
<evidence type="ECO:0000313" key="2">
    <source>
        <dbReference type="EMBL" id="OHA03883.1"/>
    </source>
</evidence>
<proteinExistence type="predicted"/>